<feature type="signal peptide" evidence="1">
    <location>
        <begin position="1"/>
        <end position="18"/>
    </location>
</feature>
<feature type="chain" id="PRO_5038823811" description="YtxH domain-containing protein" evidence="1">
    <location>
        <begin position="19"/>
        <end position="110"/>
    </location>
</feature>
<sequence length="110" mass="11860">MAKSKLVSSMILGALAGAAVSMLDRATREHTVATTKKVASTVSYYASNRDELQEKIAEKIEQAQGFYGGASDTVQSLLGQVDGLKGMPETLQSMISDTKSAFEKQNEEQR</sequence>
<protein>
    <recommendedName>
        <fullName evidence="4">YtxH domain-containing protein</fullName>
    </recommendedName>
</protein>
<comment type="caution">
    <text evidence="2">The sequence shown here is derived from an EMBL/GenBank/DDBJ whole genome shotgun (WGS) entry which is preliminary data.</text>
</comment>
<name>A0A917GA78_9BACI</name>
<evidence type="ECO:0000313" key="2">
    <source>
        <dbReference type="EMBL" id="GGG32158.1"/>
    </source>
</evidence>
<dbReference type="AlphaFoldDB" id="A0A917GA78"/>
<keyword evidence="3" id="KW-1185">Reference proteome</keyword>
<dbReference type="Proteomes" id="UP000616608">
    <property type="component" value="Unassembled WGS sequence"/>
</dbReference>
<evidence type="ECO:0008006" key="4">
    <source>
        <dbReference type="Google" id="ProtNLM"/>
    </source>
</evidence>
<reference evidence="2" key="1">
    <citation type="journal article" date="2014" name="Int. J. Syst. Evol. Microbiol.">
        <title>Complete genome sequence of Corynebacterium casei LMG S-19264T (=DSM 44701T), isolated from a smear-ripened cheese.</title>
        <authorList>
            <consortium name="US DOE Joint Genome Institute (JGI-PGF)"/>
            <person name="Walter F."/>
            <person name="Albersmeier A."/>
            <person name="Kalinowski J."/>
            <person name="Ruckert C."/>
        </authorList>
    </citation>
    <scope>NUCLEOTIDE SEQUENCE</scope>
    <source>
        <strain evidence="2">CGMCC 1.15760</strain>
    </source>
</reference>
<dbReference type="EMBL" id="BMJT01000012">
    <property type="protein sequence ID" value="GGG32158.1"/>
    <property type="molecule type" value="Genomic_DNA"/>
</dbReference>
<evidence type="ECO:0000256" key="1">
    <source>
        <dbReference type="SAM" id="SignalP"/>
    </source>
</evidence>
<proteinExistence type="predicted"/>
<keyword evidence="1" id="KW-0732">Signal</keyword>
<dbReference type="RefSeq" id="WP_188615742.1">
    <property type="nucleotide sequence ID" value="NZ_BMJT01000012.1"/>
</dbReference>
<accession>A0A917GA78</accession>
<evidence type="ECO:0000313" key="3">
    <source>
        <dbReference type="Proteomes" id="UP000616608"/>
    </source>
</evidence>
<reference evidence="2" key="2">
    <citation type="submission" date="2020-09" db="EMBL/GenBank/DDBJ databases">
        <authorList>
            <person name="Sun Q."/>
            <person name="Zhou Y."/>
        </authorList>
    </citation>
    <scope>NUCLEOTIDE SEQUENCE</scope>
    <source>
        <strain evidence="2">CGMCC 1.15760</strain>
    </source>
</reference>
<organism evidence="2 3">
    <name type="scientific">Lysinibacillus alkalisoli</name>
    <dbReference type="NCBI Taxonomy" id="1911548"/>
    <lineage>
        <taxon>Bacteria</taxon>
        <taxon>Bacillati</taxon>
        <taxon>Bacillota</taxon>
        <taxon>Bacilli</taxon>
        <taxon>Bacillales</taxon>
        <taxon>Bacillaceae</taxon>
        <taxon>Lysinibacillus</taxon>
    </lineage>
</organism>
<gene>
    <name evidence="2" type="ORF">GCM10007425_28510</name>
</gene>